<dbReference type="Pfam" id="PF10899">
    <property type="entry name" value="AbiGi"/>
    <property type="match status" value="1"/>
</dbReference>
<accession>A0ABP3AYL5</accession>
<dbReference type="EMBL" id="AODF01000012">
    <property type="protein sequence ID" value="EUJ32302.1"/>
    <property type="molecule type" value="Genomic_DNA"/>
</dbReference>
<comment type="caution">
    <text evidence="1">The sequence shown here is derived from an EMBL/GenBank/DDBJ whole genome shotgun (WGS) entry which is preliminary data.</text>
</comment>
<dbReference type="InterPro" id="IPR021223">
    <property type="entry name" value="AbiGi"/>
</dbReference>
<protein>
    <submittedName>
        <fullName evidence="1">Uncharacterized protein</fullName>
    </submittedName>
</protein>
<gene>
    <name evidence="1" type="ORF">MFLO_07157</name>
</gene>
<reference evidence="1 2" key="1">
    <citation type="journal article" date="2014" name="Int. J. Syst. Evol. Microbiol.">
        <title>Listeria floridensis sp. nov., Listeria aquatica sp. nov., Listeria cornellensis sp. nov., Listeria riparia sp. nov. and Listeria grandensis sp. nov., from agricultural and natural environments.</title>
        <authorList>
            <person name="den Bakker H.C."/>
            <person name="Warchocki S."/>
            <person name="Wright E.M."/>
            <person name="Allred A.F."/>
            <person name="Ahlstrom C."/>
            <person name="Manuel C.S."/>
            <person name="Stasiewicz M.J."/>
            <person name="Burrell A."/>
            <person name="Roof S."/>
            <person name="Strawn L."/>
            <person name="Fortes E.D."/>
            <person name="Nightingale K.K."/>
            <person name="Kephart D."/>
            <person name="Wiedmann M."/>
        </authorList>
    </citation>
    <scope>NUCLEOTIDE SEQUENCE [LARGE SCALE GENOMIC DNA]</scope>
    <source>
        <strain evidence="1 2">FSL S10-1187</strain>
    </source>
</reference>
<keyword evidence="2" id="KW-1185">Reference proteome</keyword>
<name>A0ABP3AYL5_9LIST</name>
<dbReference type="RefSeq" id="WP_036097121.1">
    <property type="nucleotide sequence ID" value="NZ_AODF01000012.1"/>
</dbReference>
<dbReference type="Proteomes" id="UP000019249">
    <property type="component" value="Unassembled WGS sequence"/>
</dbReference>
<proteinExistence type="predicted"/>
<evidence type="ECO:0000313" key="2">
    <source>
        <dbReference type="Proteomes" id="UP000019249"/>
    </source>
</evidence>
<sequence length="283" mass="32809">MENSKMLHVGVQNSEYQYKQSANTLFRFMPELKFLIEAIEKMQLFPRYVEESVEYLGIRYGGEPIRKILLPMLCFCDINLHRLPAHVEGNGRDDSGYGKYGIGLEKEWCEEKGLQPITYLNENSESKRLLQTALNRSFELEYNGNLDPSIEEYLDCIITQLALSKPLKGTMKKGETEIFKNFHDEKEWRYLPNLSDTTMPSFKNDVLDPELQNSIMNNDLSDSLKTTPGAPLTLTMEAVKYIFVHTIEDRNKMLEVLKNKFDIDEALLLASKIIVYNQIVKDW</sequence>
<organism evidence="1 2">
    <name type="scientific">Listeria floridensis FSL S10-1187</name>
    <dbReference type="NCBI Taxonomy" id="1265817"/>
    <lineage>
        <taxon>Bacteria</taxon>
        <taxon>Bacillati</taxon>
        <taxon>Bacillota</taxon>
        <taxon>Bacilli</taxon>
        <taxon>Bacillales</taxon>
        <taxon>Listeriaceae</taxon>
        <taxon>Listeria</taxon>
    </lineage>
</organism>
<evidence type="ECO:0000313" key="1">
    <source>
        <dbReference type="EMBL" id="EUJ32302.1"/>
    </source>
</evidence>